<protein>
    <submittedName>
        <fullName evidence="1">Uncharacterized protein</fullName>
    </submittedName>
</protein>
<reference evidence="1" key="1">
    <citation type="submission" date="2020-09" db="EMBL/GenBank/DDBJ databases">
        <title>Genome-Enabled Discovery of Anthraquinone Biosynthesis in Senna tora.</title>
        <authorList>
            <person name="Kang S.-H."/>
            <person name="Pandey R.P."/>
            <person name="Lee C.-M."/>
            <person name="Sim J.-S."/>
            <person name="Jeong J.-T."/>
            <person name="Choi B.-S."/>
            <person name="Jung M."/>
            <person name="Ginzburg D."/>
            <person name="Zhao K."/>
            <person name="Won S.Y."/>
            <person name="Oh T.-J."/>
            <person name="Yu Y."/>
            <person name="Kim N.-H."/>
            <person name="Lee O.R."/>
            <person name="Lee T.-H."/>
            <person name="Bashyal P."/>
            <person name="Kim T.-S."/>
            <person name="Lee W.-H."/>
            <person name="Kawkins C."/>
            <person name="Kim C.-K."/>
            <person name="Kim J.S."/>
            <person name="Ahn B.O."/>
            <person name="Rhee S.Y."/>
            <person name="Sohng J.K."/>
        </authorList>
    </citation>
    <scope>NUCLEOTIDE SEQUENCE</scope>
    <source>
        <tissue evidence="1">Leaf</tissue>
    </source>
</reference>
<accession>A0A835C8Q0</accession>
<evidence type="ECO:0000313" key="2">
    <source>
        <dbReference type="Proteomes" id="UP000634136"/>
    </source>
</evidence>
<dbReference type="AlphaFoldDB" id="A0A835C8Q0"/>
<dbReference type="EMBL" id="JAAIUW010000004">
    <property type="protein sequence ID" value="KAF7835061.1"/>
    <property type="molecule type" value="Genomic_DNA"/>
</dbReference>
<evidence type="ECO:0000313" key="1">
    <source>
        <dbReference type="EMBL" id="KAF7835061.1"/>
    </source>
</evidence>
<dbReference type="Proteomes" id="UP000634136">
    <property type="component" value="Unassembled WGS sequence"/>
</dbReference>
<sequence>MSVRVVFANRSGFDAPIGVFKAWEGRGSCLNIFRITNCSRILETFTNYDAKHLLRKFVKHVDSCCICEPEWI</sequence>
<gene>
    <name evidence="1" type="ORF">G2W53_009920</name>
</gene>
<name>A0A835C8Q0_9FABA</name>
<proteinExistence type="predicted"/>
<comment type="caution">
    <text evidence="1">The sequence shown here is derived from an EMBL/GenBank/DDBJ whole genome shotgun (WGS) entry which is preliminary data.</text>
</comment>
<organism evidence="1 2">
    <name type="scientific">Senna tora</name>
    <dbReference type="NCBI Taxonomy" id="362788"/>
    <lineage>
        <taxon>Eukaryota</taxon>
        <taxon>Viridiplantae</taxon>
        <taxon>Streptophyta</taxon>
        <taxon>Embryophyta</taxon>
        <taxon>Tracheophyta</taxon>
        <taxon>Spermatophyta</taxon>
        <taxon>Magnoliopsida</taxon>
        <taxon>eudicotyledons</taxon>
        <taxon>Gunneridae</taxon>
        <taxon>Pentapetalae</taxon>
        <taxon>rosids</taxon>
        <taxon>fabids</taxon>
        <taxon>Fabales</taxon>
        <taxon>Fabaceae</taxon>
        <taxon>Caesalpinioideae</taxon>
        <taxon>Cassia clade</taxon>
        <taxon>Senna</taxon>
    </lineage>
</organism>
<keyword evidence="2" id="KW-1185">Reference proteome</keyword>